<dbReference type="OrthoDB" id="8909271at2759"/>
<keyword evidence="6 11" id="KW-0812">Transmembrane</keyword>
<evidence type="ECO:0000256" key="10">
    <source>
        <dbReference type="SAM" id="MobiDB-lite"/>
    </source>
</evidence>
<evidence type="ECO:0000313" key="13">
    <source>
        <dbReference type="RefSeq" id="XP_028998227.1"/>
    </source>
</evidence>
<dbReference type="AlphaFoldDB" id="A0A6P7LWE1"/>
<evidence type="ECO:0000256" key="6">
    <source>
        <dbReference type="ARBA" id="ARBA00022692"/>
    </source>
</evidence>
<dbReference type="PROSITE" id="PS51257">
    <property type="entry name" value="PROKAR_LIPOPROTEIN"/>
    <property type="match status" value="1"/>
</dbReference>
<dbReference type="PANTHER" id="PTHR12002">
    <property type="entry name" value="CLAUDIN"/>
    <property type="match status" value="1"/>
</dbReference>
<dbReference type="PRINTS" id="PR01077">
    <property type="entry name" value="CLAUDIN"/>
</dbReference>
<dbReference type="GO" id="GO:0005886">
    <property type="term" value="C:plasma membrane"/>
    <property type="evidence" value="ECO:0007669"/>
    <property type="project" value="UniProtKB-SubCell"/>
</dbReference>
<dbReference type="GO" id="GO:0005198">
    <property type="term" value="F:structural molecule activity"/>
    <property type="evidence" value="ECO:0007669"/>
    <property type="project" value="InterPro"/>
</dbReference>
<gene>
    <name evidence="13" type="primary">cldn10e</name>
</gene>
<sequence>MQIRVVQIWGFLMTVLGWVFVACTIAMDGWMSSSIGDMGGSYIIKSIGYWYSLWKTCRTDAADINKCYDLPGLWSADVHLQVVRGLLVAALSLGMLGFLLSLLGMECTVIGGKDRSKSGKIYTGGICHIISGLLSTCSYAVYVNYVLIYFNPDPFGMEYEVGNPVFIGWVGSASQMTGGCFYLWSVCTSLCGEHDKGIKVQPLVDPEQAKSPLVPESTSRPPTSSVSESSIKSLSSIPLRSERSHKTGQTAQSGYQRTRPASGSSRSKSASWSDSESSRYSQSASSRSSGSSRSSSRTGSSLS</sequence>
<keyword evidence="5" id="KW-1003">Cell membrane</keyword>
<keyword evidence="4" id="KW-0796">Tight junction</keyword>
<keyword evidence="8 11" id="KW-1133">Transmembrane helix</keyword>
<evidence type="ECO:0000256" key="8">
    <source>
        <dbReference type="ARBA" id="ARBA00022989"/>
    </source>
</evidence>
<keyword evidence="12" id="KW-1185">Reference proteome</keyword>
<evidence type="ECO:0000256" key="5">
    <source>
        <dbReference type="ARBA" id="ARBA00022475"/>
    </source>
</evidence>
<proteinExistence type="inferred from homology"/>
<dbReference type="GO" id="GO:0005923">
    <property type="term" value="C:bicellular tight junction"/>
    <property type="evidence" value="ECO:0007669"/>
    <property type="project" value="UniProtKB-SubCell"/>
</dbReference>
<feature type="compositionally biased region" description="Low complexity" evidence="10">
    <location>
        <begin position="214"/>
        <end position="239"/>
    </location>
</feature>
<feature type="transmembrane region" description="Helical" evidence="11">
    <location>
        <begin position="126"/>
        <end position="150"/>
    </location>
</feature>
<comment type="similarity">
    <text evidence="3">Belongs to the claudin family.</text>
</comment>
<feature type="region of interest" description="Disordered" evidence="10">
    <location>
        <begin position="202"/>
        <end position="303"/>
    </location>
</feature>
<evidence type="ECO:0000313" key="12">
    <source>
        <dbReference type="Proteomes" id="UP000515150"/>
    </source>
</evidence>
<dbReference type="Pfam" id="PF00822">
    <property type="entry name" value="PMP22_Claudin"/>
    <property type="match status" value="1"/>
</dbReference>
<organism evidence="12 13">
    <name type="scientific">Betta splendens</name>
    <name type="common">Siamese fighting fish</name>
    <dbReference type="NCBI Taxonomy" id="158456"/>
    <lineage>
        <taxon>Eukaryota</taxon>
        <taxon>Metazoa</taxon>
        <taxon>Chordata</taxon>
        <taxon>Craniata</taxon>
        <taxon>Vertebrata</taxon>
        <taxon>Euteleostomi</taxon>
        <taxon>Actinopterygii</taxon>
        <taxon>Neopterygii</taxon>
        <taxon>Teleostei</taxon>
        <taxon>Neoteleostei</taxon>
        <taxon>Acanthomorphata</taxon>
        <taxon>Anabantaria</taxon>
        <taxon>Anabantiformes</taxon>
        <taxon>Anabantoidei</taxon>
        <taxon>Osphronemidae</taxon>
        <taxon>Betta</taxon>
    </lineage>
</organism>
<dbReference type="CTD" id="556021"/>
<feature type="transmembrane region" description="Helical" evidence="11">
    <location>
        <begin position="82"/>
        <end position="105"/>
    </location>
</feature>
<dbReference type="GeneID" id="114850804"/>
<evidence type="ECO:0000256" key="3">
    <source>
        <dbReference type="ARBA" id="ARBA00008295"/>
    </source>
</evidence>
<dbReference type="InterPro" id="IPR006187">
    <property type="entry name" value="Claudin"/>
</dbReference>
<feature type="transmembrane region" description="Helical" evidence="11">
    <location>
        <begin position="7"/>
        <end position="27"/>
    </location>
</feature>
<protein>
    <submittedName>
        <fullName evidence="13">Claudin-10</fullName>
    </submittedName>
</protein>
<feature type="compositionally biased region" description="Low complexity" evidence="10">
    <location>
        <begin position="259"/>
        <end position="303"/>
    </location>
</feature>
<dbReference type="KEGG" id="bspl:114850804"/>
<evidence type="ECO:0000256" key="4">
    <source>
        <dbReference type="ARBA" id="ARBA00022427"/>
    </source>
</evidence>
<accession>A0A6P7LWE1</accession>
<dbReference type="Proteomes" id="UP000515150">
    <property type="component" value="Chromosome 2"/>
</dbReference>
<evidence type="ECO:0000256" key="11">
    <source>
        <dbReference type="SAM" id="Phobius"/>
    </source>
</evidence>
<evidence type="ECO:0000256" key="2">
    <source>
        <dbReference type="ARBA" id="ARBA00004651"/>
    </source>
</evidence>
<keyword evidence="7" id="KW-0965">Cell junction</keyword>
<dbReference type="Gene3D" id="1.20.140.150">
    <property type="match status" value="1"/>
</dbReference>
<keyword evidence="9 11" id="KW-0472">Membrane</keyword>
<feature type="compositionally biased region" description="Polar residues" evidence="10">
    <location>
        <begin position="247"/>
        <end position="256"/>
    </location>
</feature>
<evidence type="ECO:0000256" key="9">
    <source>
        <dbReference type="ARBA" id="ARBA00023136"/>
    </source>
</evidence>
<dbReference type="InterPro" id="IPR004031">
    <property type="entry name" value="PMP22/EMP/MP20/Claudin"/>
</dbReference>
<name>A0A6P7LWE1_BETSP</name>
<reference evidence="13" key="1">
    <citation type="submission" date="2025-08" db="UniProtKB">
        <authorList>
            <consortium name="RefSeq"/>
        </authorList>
    </citation>
    <scope>IDENTIFICATION</scope>
</reference>
<evidence type="ECO:0000256" key="1">
    <source>
        <dbReference type="ARBA" id="ARBA00004435"/>
    </source>
</evidence>
<dbReference type="InParanoid" id="A0A6P7LWE1"/>
<comment type="subcellular location">
    <subcellularLocation>
        <location evidence="1">Cell junction</location>
        <location evidence="1">Tight junction</location>
    </subcellularLocation>
    <subcellularLocation>
        <location evidence="2">Cell membrane</location>
        <topology evidence="2">Multi-pass membrane protein</topology>
    </subcellularLocation>
</comment>
<evidence type="ECO:0000256" key="7">
    <source>
        <dbReference type="ARBA" id="ARBA00022949"/>
    </source>
</evidence>
<dbReference type="RefSeq" id="XP_028998227.1">
    <property type="nucleotide sequence ID" value="XM_029142394.3"/>
</dbReference>